<organism evidence="1 2">
    <name type="scientific">Paraphaeosphaeria minitans</name>
    <dbReference type="NCBI Taxonomy" id="565426"/>
    <lineage>
        <taxon>Eukaryota</taxon>
        <taxon>Fungi</taxon>
        <taxon>Dikarya</taxon>
        <taxon>Ascomycota</taxon>
        <taxon>Pezizomycotina</taxon>
        <taxon>Dothideomycetes</taxon>
        <taxon>Pleosporomycetidae</taxon>
        <taxon>Pleosporales</taxon>
        <taxon>Massarineae</taxon>
        <taxon>Didymosphaeriaceae</taxon>
        <taxon>Paraphaeosphaeria</taxon>
    </lineage>
</organism>
<name>A0A9P6GN12_9PLEO</name>
<dbReference type="AlphaFoldDB" id="A0A9P6GN12"/>
<gene>
    <name evidence="1" type="ORF">PMIN01_03661</name>
</gene>
<evidence type="ECO:0000313" key="1">
    <source>
        <dbReference type="EMBL" id="KAF9738378.1"/>
    </source>
</evidence>
<dbReference type="OrthoDB" id="10507985at2759"/>
<accession>A0A9P6GN12</accession>
<protein>
    <submittedName>
        <fullName evidence="1">Uncharacterized protein</fullName>
    </submittedName>
</protein>
<keyword evidence="2" id="KW-1185">Reference proteome</keyword>
<evidence type="ECO:0000313" key="2">
    <source>
        <dbReference type="Proteomes" id="UP000756921"/>
    </source>
</evidence>
<dbReference type="Proteomes" id="UP000756921">
    <property type="component" value="Unassembled WGS sequence"/>
</dbReference>
<dbReference type="EMBL" id="WJXW01000003">
    <property type="protein sequence ID" value="KAF9738378.1"/>
    <property type="molecule type" value="Genomic_DNA"/>
</dbReference>
<proteinExistence type="predicted"/>
<comment type="caution">
    <text evidence="1">The sequence shown here is derived from an EMBL/GenBank/DDBJ whole genome shotgun (WGS) entry which is preliminary data.</text>
</comment>
<sequence>MPSEGKTIVLCTNGPLLSFLSVPPPTESTIITSVAIPTATRPEIPPAASPFYYDPYGCNVGECCETRGRSRKRCRSGSPQETAPCKRWAGVWG</sequence>
<reference evidence="1" key="1">
    <citation type="journal article" date="2020" name="Mol. Plant Microbe Interact.">
        <title>Genome Sequence of the Biocontrol Agent Coniothyrium minitans strain Conio (IMI 134523).</title>
        <authorList>
            <person name="Patel D."/>
            <person name="Shittu T.A."/>
            <person name="Baroncelli R."/>
            <person name="Muthumeenakshi S."/>
            <person name="Osborne T.H."/>
            <person name="Janganan T.K."/>
            <person name="Sreenivasaprasad S."/>
        </authorList>
    </citation>
    <scope>NUCLEOTIDE SEQUENCE</scope>
    <source>
        <strain evidence="1">Conio</strain>
    </source>
</reference>